<proteinExistence type="inferred from homology"/>
<dbReference type="SMART" id="SM00283">
    <property type="entry name" value="MA"/>
    <property type="match status" value="1"/>
</dbReference>
<dbReference type="Proteomes" id="UP001179280">
    <property type="component" value="Unassembled WGS sequence"/>
</dbReference>
<dbReference type="PROSITE" id="PS50111">
    <property type="entry name" value="CHEMOTAXIS_TRANSDUC_2"/>
    <property type="match status" value="1"/>
</dbReference>
<comment type="subcellular location">
    <subcellularLocation>
        <location evidence="1">Cell membrane</location>
    </subcellularLocation>
</comment>
<dbReference type="InterPro" id="IPR004089">
    <property type="entry name" value="MCPsignal_dom"/>
</dbReference>
<evidence type="ECO:0000256" key="3">
    <source>
        <dbReference type="ARBA" id="ARBA00023136"/>
    </source>
</evidence>
<feature type="transmembrane region" description="Helical" evidence="7">
    <location>
        <begin position="271"/>
        <end position="294"/>
    </location>
</feature>
<dbReference type="Pfam" id="PF00672">
    <property type="entry name" value="HAMP"/>
    <property type="match status" value="1"/>
</dbReference>
<feature type="domain" description="HAMP" evidence="9">
    <location>
        <begin position="295"/>
        <end position="349"/>
    </location>
</feature>
<dbReference type="Gene3D" id="6.10.340.10">
    <property type="match status" value="1"/>
</dbReference>
<dbReference type="SMART" id="SM00304">
    <property type="entry name" value="HAMP"/>
    <property type="match status" value="1"/>
</dbReference>
<dbReference type="CDD" id="cd11386">
    <property type="entry name" value="MCP_signal"/>
    <property type="match status" value="1"/>
</dbReference>
<reference evidence="10" key="1">
    <citation type="submission" date="2021-01" db="EMBL/GenBank/DDBJ databases">
        <title>Genomic Encyclopedia of Type Strains, Phase IV (KMG-IV): sequencing the most valuable type-strain genomes for metagenomic binning, comparative biology and taxonomic classification.</title>
        <authorList>
            <person name="Goeker M."/>
        </authorList>
    </citation>
    <scope>NUCLEOTIDE SEQUENCE</scope>
    <source>
        <strain evidence="10">DSM 21943</strain>
    </source>
</reference>
<dbReference type="PANTHER" id="PTHR32089:SF114">
    <property type="entry name" value="METHYL-ACCEPTING CHEMOTAXIS PROTEIN MCPB"/>
    <property type="match status" value="1"/>
</dbReference>
<evidence type="ECO:0000259" key="8">
    <source>
        <dbReference type="PROSITE" id="PS50111"/>
    </source>
</evidence>
<evidence type="ECO:0000313" key="10">
    <source>
        <dbReference type="EMBL" id="MBM7841351.1"/>
    </source>
</evidence>
<keyword evidence="3 7" id="KW-0472">Membrane</keyword>
<evidence type="ECO:0000256" key="6">
    <source>
        <dbReference type="PROSITE-ProRule" id="PRU00284"/>
    </source>
</evidence>
<keyword evidence="4 6" id="KW-0807">Transducer</keyword>
<sequence>MKGINKVSLKGKLITAFVFMLLVPSLVIGLSSYFTTKNNVEENMLHQAEQITSNVHTSLQQFMELQTAIVNFAGDSMDVENMSEAEIEDSLATFYMGNINVSELYLVQTGGRGVQYTEEGGVTEVNMLGERWMQETVGRQSEVAVGEPIISEDGETVEIVFGTLTANNSHVFGVKIDLREIIQYISDAEIGDSGYLFLLDEVGRVVYHPNMETGEYVSATLNSLFTEESGQFQFDVDEVEREITYNMVSPTNWVLAGTMLPDEVEQMVQPILQTMIIVIVGTLIVGGVIIFFVVRSIVSPISKLAKVATIISKGDLSTGYNGKDLAKDEVGLLASSFDEMRLSLITTLQDIQDKSTYLAASSEELQASTEQNMQATEHITLAIQEVSGSVDAQTHSMNSGRNAVSSVSKGVNDIAVSATHVNKAVDQAATAVSKGKSGIETSVTQMNAIQAKVTSIASTIQSLEVQAGTIDQVSRMISDISEQTNLLALNASIEAARAGESGRGFAVVAEEVRKLAEQSNDAAKKVQEQILTIQDGTRLAAKEMNDGKKEVTKGVEVIQEAGVSFEMIQSHMEDVREKIGSVTNEVKEMSAQTEQFLQSYEQIAGATETTSASIQNVSASTEEQLASMEEILSSTTNLSELAEELEQMIQRFKW</sequence>
<evidence type="ECO:0000256" key="7">
    <source>
        <dbReference type="SAM" id="Phobius"/>
    </source>
</evidence>
<dbReference type="PROSITE" id="PS50885">
    <property type="entry name" value="HAMP"/>
    <property type="match status" value="1"/>
</dbReference>
<keyword evidence="7" id="KW-1133">Transmembrane helix</keyword>
<evidence type="ECO:0000256" key="5">
    <source>
        <dbReference type="ARBA" id="ARBA00029447"/>
    </source>
</evidence>
<dbReference type="Gene3D" id="3.30.450.20">
    <property type="entry name" value="PAS domain"/>
    <property type="match status" value="1"/>
</dbReference>
<accession>A0ABS2T1L7</accession>
<keyword evidence="2" id="KW-1003">Cell membrane</keyword>
<dbReference type="EMBL" id="JAFBCV010000031">
    <property type="protein sequence ID" value="MBM7841351.1"/>
    <property type="molecule type" value="Genomic_DNA"/>
</dbReference>
<keyword evidence="11" id="KW-1185">Reference proteome</keyword>
<dbReference type="InterPro" id="IPR003660">
    <property type="entry name" value="HAMP_dom"/>
</dbReference>
<dbReference type="CDD" id="cd06225">
    <property type="entry name" value="HAMP"/>
    <property type="match status" value="1"/>
</dbReference>
<evidence type="ECO:0000256" key="4">
    <source>
        <dbReference type="ARBA" id="ARBA00023224"/>
    </source>
</evidence>
<dbReference type="RefSeq" id="WP_204469408.1">
    <property type="nucleotide sequence ID" value="NZ_JAFBCV010000031.1"/>
</dbReference>
<name>A0ABS2T1L7_9BACI</name>
<gene>
    <name evidence="10" type="ORF">JOC54_004655</name>
</gene>
<dbReference type="Gene3D" id="1.10.287.950">
    <property type="entry name" value="Methyl-accepting chemotaxis protein"/>
    <property type="match status" value="1"/>
</dbReference>
<feature type="domain" description="Methyl-accepting transducer" evidence="8">
    <location>
        <begin position="368"/>
        <end position="604"/>
    </location>
</feature>
<dbReference type="Pfam" id="PF00015">
    <property type="entry name" value="MCPsignal"/>
    <property type="match status" value="1"/>
</dbReference>
<comment type="caution">
    <text evidence="10">The sequence shown here is derived from an EMBL/GenBank/DDBJ whole genome shotgun (WGS) entry which is preliminary data.</text>
</comment>
<protein>
    <submittedName>
        <fullName evidence="10">Methyl-accepting chemotaxis protein</fullName>
    </submittedName>
</protein>
<dbReference type="SUPFAM" id="SSF58104">
    <property type="entry name" value="Methyl-accepting chemotaxis protein (MCP) signaling domain"/>
    <property type="match status" value="1"/>
</dbReference>
<dbReference type="CDD" id="cd12912">
    <property type="entry name" value="PDC2_MCP_like"/>
    <property type="match status" value="1"/>
</dbReference>
<evidence type="ECO:0000256" key="2">
    <source>
        <dbReference type="ARBA" id="ARBA00022475"/>
    </source>
</evidence>
<keyword evidence="7" id="KW-0812">Transmembrane</keyword>
<comment type="similarity">
    <text evidence="5">Belongs to the methyl-accepting chemotaxis (MCP) protein family.</text>
</comment>
<organism evidence="10 11">
    <name type="scientific">Shouchella xiaoxiensis</name>
    <dbReference type="NCBI Taxonomy" id="766895"/>
    <lineage>
        <taxon>Bacteria</taxon>
        <taxon>Bacillati</taxon>
        <taxon>Bacillota</taxon>
        <taxon>Bacilli</taxon>
        <taxon>Bacillales</taxon>
        <taxon>Bacillaceae</taxon>
        <taxon>Shouchella</taxon>
    </lineage>
</organism>
<dbReference type="PANTHER" id="PTHR32089">
    <property type="entry name" value="METHYL-ACCEPTING CHEMOTAXIS PROTEIN MCPB"/>
    <property type="match status" value="1"/>
</dbReference>
<evidence type="ECO:0000256" key="1">
    <source>
        <dbReference type="ARBA" id="ARBA00004236"/>
    </source>
</evidence>
<evidence type="ECO:0000259" key="9">
    <source>
        <dbReference type="PROSITE" id="PS50885"/>
    </source>
</evidence>
<evidence type="ECO:0000313" key="11">
    <source>
        <dbReference type="Proteomes" id="UP001179280"/>
    </source>
</evidence>